<organism evidence="2">
    <name type="scientific">Roseihalotalea indica</name>
    <dbReference type="NCBI Taxonomy" id="2867963"/>
    <lineage>
        <taxon>Bacteria</taxon>
        <taxon>Pseudomonadati</taxon>
        <taxon>Bacteroidota</taxon>
        <taxon>Cytophagia</taxon>
        <taxon>Cytophagales</taxon>
        <taxon>Catalimonadaceae</taxon>
        <taxon>Roseihalotalea</taxon>
    </lineage>
</organism>
<feature type="transmembrane region" description="Helical" evidence="1">
    <location>
        <begin position="69"/>
        <end position="86"/>
    </location>
</feature>
<accession>A0AA49JHG4</accession>
<feature type="transmembrane region" description="Helical" evidence="1">
    <location>
        <begin position="31"/>
        <end position="49"/>
    </location>
</feature>
<dbReference type="EMBL" id="CP120682">
    <property type="protein sequence ID" value="WKN38994.1"/>
    <property type="molecule type" value="Genomic_DNA"/>
</dbReference>
<feature type="transmembrane region" description="Helical" evidence="1">
    <location>
        <begin position="125"/>
        <end position="144"/>
    </location>
</feature>
<evidence type="ECO:0000313" key="2">
    <source>
        <dbReference type="EMBL" id="WKN38994.1"/>
    </source>
</evidence>
<protein>
    <recommendedName>
        <fullName evidence="3">Alkyl hydroperoxide reductase</fullName>
    </recommendedName>
</protein>
<evidence type="ECO:0008006" key="3">
    <source>
        <dbReference type="Google" id="ProtNLM"/>
    </source>
</evidence>
<proteinExistence type="predicted"/>
<keyword evidence="1" id="KW-1133">Transmembrane helix</keyword>
<keyword evidence="1" id="KW-0472">Membrane</keyword>
<reference evidence="2" key="1">
    <citation type="journal article" date="2023" name="Comput. Struct. Biotechnol. J.">
        <title>Discovery of a novel marine Bacteroidetes with a rich repertoire of carbohydrate-active enzymes.</title>
        <authorList>
            <person name="Chen B."/>
            <person name="Liu G."/>
            <person name="Chen Q."/>
            <person name="Wang H."/>
            <person name="Liu L."/>
            <person name="Tang K."/>
        </authorList>
    </citation>
    <scope>NUCLEOTIDE SEQUENCE</scope>
    <source>
        <strain evidence="2">TK19036</strain>
    </source>
</reference>
<evidence type="ECO:0000256" key="1">
    <source>
        <dbReference type="SAM" id="Phobius"/>
    </source>
</evidence>
<keyword evidence="1" id="KW-0812">Transmembrane</keyword>
<dbReference type="AlphaFoldDB" id="A0AA49JHG4"/>
<reference evidence="2" key="2">
    <citation type="journal article" date="2024" name="Antonie Van Leeuwenhoek">
        <title>Roseihalotalea indica gen. nov., sp. nov., a halophilic Bacteroidetes from mesopelagic Southwest Indian Ocean with higher carbohydrate metabolic potential.</title>
        <authorList>
            <person name="Chen B."/>
            <person name="Zhang M."/>
            <person name="Lin D."/>
            <person name="Ye J."/>
            <person name="Tang K."/>
        </authorList>
    </citation>
    <scope>NUCLEOTIDE SEQUENCE</scope>
    <source>
        <strain evidence="2">TK19036</strain>
    </source>
</reference>
<gene>
    <name evidence="2" type="ORF">K4G66_09800</name>
</gene>
<name>A0AA49JHG4_9BACT</name>
<sequence>MEEDNQHTEQPVTPVMEEEVPQLRIDPWMRGLLLIAGAYNLGWGAFIYYFPASFYQWVTEGYQDLPALIKWQGLGVLLFGLGYILTAVSPRRYWWVVPLGIVSKCVGAIGFYFVFMEQTITRPYLFHLIMNDLLWLIPLTIIFVRMVHIRKQRIAYEQVT</sequence>
<feature type="transmembrane region" description="Helical" evidence="1">
    <location>
        <begin position="93"/>
        <end position="113"/>
    </location>
</feature>